<evidence type="ECO:0000313" key="7">
    <source>
        <dbReference type="EMBL" id="SEM21056.1"/>
    </source>
</evidence>
<dbReference type="RefSeq" id="WP_042446588.1">
    <property type="nucleotide sequence ID" value="NZ_BBPN01000011.1"/>
</dbReference>
<dbReference type="SUPFAM" id="SSF48576">
    <property type="entry name" value="Terpenoid synthases"/>
    <property type="match status" value="1"/>
</dbReference>
<dbReference type="SFLD" id="SFLDS00005">
    <property type="entry name" value="Isoprenoid_Synthase_Type_I"/>
    <property type="match status" value="1"/>
</dbReference>
<evidence type="ECO:0000256" key="6">
    <source>
        <dbReference type="RuleBase" id="RU004466"/>
    </source>
</evidence>
<dbReference type="eggNOG" id="COG0142">
    <property type="taxonomic scope" value="Bacteria"/>
</dbReference>
<accession>A0A1H7WHJ6</accession>
<dbReference type="Gene3D" id="1.10.600.10">
    <property type="entry name" value="Farnesyl Diphosphate Synthase"/>
    <property type="match status" value="1"/>
</dbReference>
<dbReference type="STRING" id="235985.SAMN05414137_120171"/>
<reference evidence="8" key="1">
    <citation type="submission" date="2016-10" db="EMBL/GenBank/DDBJ databases">
        <authorList>
            <person name="Varghese N."/>
        </authorList>
    </citation>
    <scope>NUCLEOTIDE SEQUENCE [LARGE SCALE GENOMIC DNA]</scope>
    <source>
        <strain evidence="8">DSM 45096 / BCRC 16803 / CGMCC 4.1857 / CIP 109030 / JCM 12277 / KCTC 19219 / NBRC 100920 / 33214</strain>
    </source>
</reference>
<dbReference type="PANTHER" id="PTHR12001">
    <property type="entry name" value="GERANYLGERANYL PYROPHOSPHATE SYNTHASE"/>
    <property type="match status" value="1"/>
</dbReference>
<evidence type="ECO:0000256" key="5">
    <source>
        <dbReference type="ARBA" id="ARBA00022842"/>
    </source>
</evidence>
<name>A0A1H7WHJ6_STRJI</name>
<dbReference type="InterPro" id="IPR000092">
    <property type="entry name" value="Polyprenyl_synt"/>
</dbReference>
<dbReference type="GO" id="GO:0008299">
    <property type="term" value="P:isoprenoid biosynthetic process"/>
    <property type="evidence" value="ECO:0007669"/>
    <property type="project" value="InterPro"/>
</dbReference>
<keyword evidence="8" id="KW-1185">Reference proteome</keyword>
<evidence type="ECO:0000256" key="3">
    <source>
        <dbReference type="ARBA" id="ARBA00022679"/>
    </source>
</evidence>
<evidence type="ECO:0000256" key="4">
    <source>
        <dbReference type="ARBA" id="ARBA00022723"/>
    </source>
</evidence>
<dbReference type="PANTHER" id="PTHR12001:SF69">
    <property type="entry name" value="ALL TRANS-POLYPRENYL-DIPHOSPHATE SYNTHASE PDSS1"/>
    <property type="match status" value="1"/>
</dbReference>
<gene>
    <name evidence="7" type="ORF">SAMN05414137_120171</name>
</gene>
<evidence type="ECO:0000256" key="2">
    <source>
        <dbReference type="ARBA" id="ARBA00006706"/>
    </source>
</evidence>
<organism evidence="7 8">
    <name type="scientific">Streptacidiphilus jiangxiensis</name>
    <dbReference type="NCBI Taxonomy" id="235985"/>
    <lineage>
        <taxon>Bacteria</taxon>
        <taxon>Bacillati</taxon>
        <taxon>Actinomycetota</taxon>
        <taxon>Actinomycetes</taxon>
        <taxon>Kitasatosporales</taxon>
        <taxon>Streptomycetaceae</taxon>
        <taxon>Streptacidiphilus</taxon>
    </lineage>
</organism>
<dbReference type="CDD" id="cd00685">
    <property type="entry name" value="Trans_IPPS_HT"/>
    <property type="match status" value="1"/>
</dbReference>
<keyword evidence="3 6" id="KW-0808">Transferase</keyword>
<evidence type="ECO:0000256" key="1">
    <source>
        <dbReference type="ARBA" id="ARBA00001946"/>
    </source>
</evidence>
<evidence type="ECO:0000313" key="8">
    <source>
        <dbReference type="Proteomes" id="UP000183015"/>
    </source>
</evidence>
<keyword evidence="5" id="KW-0460">Magnesium</keyword>
<dbReference type="Pfam" id="PF00348">
    <property type="entry name" value="polyprenyl_synt"/>
    <property type="match status" value="1"/>
</dbReference>
<dbReference type="GO" id="GO:0046872">
    <property type="term" value="F:metal ion binding"/>
    <property type="evidence" value="ECO:0007669"/>
    <property type="project" value="UniProtKB-KW"/>
</dbReference>
<comment type="cofactor">
    <cofactor evidence="1">
        <name>Mg(2+)</name>
        <dbReference type="ChEBI" id="CHEBI:18420"/>
    </cofactor>
</comment>
<dbReference type="PROSITE" id="PS00444">
    <property type="entry name" value="POLYPRENYL_SYNTHASE_2"/>
    <property type="match status" value="1"/>
</dbReference>
<dbReference type="InterPro" id="IPR033749">
    <property type="entry name" value="Polyprenyl_synt_CS"/>
</dbReference>
<dbReference type="GO" id="GO:0004659">
    <property type="term" value="F:prenyltransferase activity"/>
    <property type="evidence" value="ECO:0007669"/>
    <property type="project" value="InterPro"/>
</dbReference>
<dbReference type="AlphaFoldDB" id="A0A1H7WHJ6"/>
<protein>
    <submittedName>
        <fullName evidence="7">Heptaprenyl diphosphate synthase</fullName>
    </submittedName>
</protein>
<sequence length="389" mass="39811">MTWTTTAGPIVPAPRPASPAEVLGPLALPAPTAAALEELLAEAAASPSPDLAEALARTVRRPSKRLRPGLLLAVAELTGTAAEPALLRRAAAVELLHLGSLVHDDLMDRSHVRGGAPTVYATHRAEGAVVGGDRLLAAAGLLLADAGPEVHRVWHQAFLAMCDGQALETAQRHRLGTPAAYLRQVHGKTAALISAACVLGALPVREAAGGTRRGGTTSGPGAARALARYGACFGVVFQIADDLADVLATPESCGKPVRQDIPRGVYTLPVLLAARGAGGSGLAGVLREDAGDAETAHAYETVRRLGVPPAVAVARAWAERARRALVDEGFADPAARLLARLPAHYLDAALPDGTAHSCGGDNAVSAARAAAVRGWSGPSTRRQSASSAR</sequence>
<comment type="similarity">
    <text evidence="2 6">Belongs to the FPP/GGPP synthase family.</text>
</comment>
<dbReference type="Proteomes" id="UP000183015">
    <property type="component" value="Unassembled WGS sequence"/>
</dbReference>
<proteinExistence type="inferred from homology"/>
<keyword evidence="4" id="KW-0479">Metal-binding</keyword>
<dbReference type="InterPro" id="IPR008949">
    <property type="entry name" value="Isoprenoid_synthase_dom_sf"/>
</dbReference>
<dbReference type="EMBL" id="FOAZ01000020">
    <property type="protein sequence ID" value="SEM21056.1"/>
    <property type="molecule type" value="Genomic_DNA"/>
</dbReference>